<evidence type="ECO:0000313" key="3">
    <source>
        <dbReference type="Proteomes" id="UP000199495"/>
    </source>
</evidence>
<reference evidence="2 3" key="1">
    <citation type="submission" date="2016-10" db="EMBL/GenBank/DDBJ databases">
        <authorList>
            <person name="de Groot N.N."/>
        </authorList>
    </citation>
    <scope>NUCLEOTIDE SEQUENCE [LARGE SCALE GENOMIC DNA]</scope>
    <source>
        <strain evidence="2 3">CGMCC 1.10267</strain>
    </source>
</reference>
<dbReference type="Proteomes" id="UP000199495">
    <property type="component" value="Unassembled WGS sequence"/>
</dbReference>
<sequence>MTLSPVDHKNGDTEPILTLAHLDGLDLRRAADGWHGIWQADGIAHQFWLPEAVPDAADFYAVTLPMDCFLELRAHAARRFWRSLNGRAPGPDFRAVPAQLRQWHILSLRALDARLRGESYRTIAEVLFGFRGTKEDFESDPRKNKARRLVAHGIKMMRGGYRLLLHYPIKSATR</sequence>
<accession>A0A1G7VBF5</accession>
<gene>
    <name evidence="2" type="ORF">SAMN04487974_10425</name>
</gene>
<proteinExistence type="predicted"/>
<protein>
    <submittedName>
        <fullName evidence="2">Uncharacterized conserved protein</fullName>
    </submittedName>
</protein>
<organism evidence="2 3">
    <name type="scientific">Pelagibacterium luteolum</name>
    <dbReference type="NCBI Taxonomy" id="440168"/>
    <lineage>
        <taxon>Bacteria</taxon>
        <taxon>Pseudomonadati</taxon>
        <taxon>Pseudomonadota</taxon>
        <taxon>Alphaproteobacteria</taxon>
        <taxon>Hyphomicrobiales</taxon>
        <taxon>Devosiaceae</taxon>
        <taxon>Pelagibacterium</taxon>
    </lineage>
</organism>
<dbReference type="Pfam" id="PF10074">
    <property type="entry name" value="RovC_DNA-bd"/>
    <property type="match status" value="1"/>
</dbReference>
<keyword evidence="3" id="KW-1185">Reference proteome</keyword>
<dbReference type="AlphaFoldDB" id="A0A1G7VBF5"/>
<dbReference type="EMBL" id="FNCS01000004">
    <property type="protein sequence ID" value="SDG56871.1"/>
    <property type="molecule type" value="Genomic_DNA"/>
</dbReference>
<dbReference type="STRING" id="440168.SAMN04487974_10425"/>
<evidence type="ECO:0000259" key="1">
    <source>
        <dbReference type="Pfam" id="PF10074"/>
    </source>
</evidence>
<name>A0A1G7VBF5_9HYPH</name>
<dbReference type="InterPro" id="IPR018754">
    <property type="entry name" value="RovC-like_DNA-bd"/>
</dbReference>
<feature type="domain" description="T6SS Transcription factor RovC-like DNA binding" evidence="1">
    <location>
        <begin position="64"/>
        <end position="166"/>
    </location>
</feature>
<dbReference type="RefSeq" id="WP_244504997.1">
    <property type="nucleotide sequence ID" value="NZ_FNCS01000004.1"/>
</dbReference>
<evidence type="ECO:0000313" key="2">
    <source>
        <dbReference type="EMBL" id="SDG56871.1"/>
    </source>
</evidence>